<comment type="caution">
    <text evidence="7">The sequence shown here is derived from an EMBL/GenBank/DDBJ whole genome shotgun (WGS) entry which is preliminary data.</text>
</comment>
<feature type="signal peptide" evidence="5">
    <location>
        <begin position="1"/>
        <end position="28"/>
    </location>
</feature>
<dbReference type="Proteomes" id="UP000596827">
    <property type="component" value="Unassembled WGS sequence"/>
</dbReference>
<keyword evidence="2" id="KW-0645">Protease</keyword>
<keyword evidence="8" id="KW-1185">Reference proteome</keyword>
<keyword evidence="5" id="KW-0732">Signal</keyword>
<feature type="domain" description="Peptidase S8/S53" evidence="6">
    <location>
        <begin position="301"/>
        <end position="450"/>
    </location>
</feature>
<feature type="chain" id="PRO_5037134865" evidence="5">
    <location>
        <begin position="29"/>
        <end position="470"/>
    </location>
</feature>
<dbReference type="PANTHER" id="PTHR43806">
    <property type="entry name" value="PEPTIDASE S8"/>
    <property type="match status" value="1"/>
</dbReference>
<evidence type="ECO:0000256" key="3">
    <source>
        <dbReference type="ARBA" id="ARBA00022801"/>
    </source>
</evidence>
<comment type="similarity">
    <text evidence="1">Belongs to the peptidase S8 family.</text>
</comment>
<keyword evidence="4" id="KW-0720">Serine protease</keyword>
<evidence type="ECO:0000256" key="5">
    <source>
        <dbReference type="SAM" id="SignalP"/>
    </source>
</evidence>
<keyword evidence="3" id="KW-0378">Hydrolase</keyword>
<protein>
    <submittedName>
        <fullName evidence="7">S8 family serine peptidase</fullName>
    </submittedName>
</protein>
<proteinExistence type="inferred from homology"/>
<sequence>MRNGLSSPARIGALVIGAVLATFNAAQAASHDTKEITALEREAAARKYVRVMMDLGLDVPLQSPDKHSAALRAALLAREDALLEELGTEVLRSTVWRNGLGQIGLHVTAKGLKTLAATRNAASFTRDPTNDLRASVYRADGRLSKIEAEIQQRGFADVEVAQNLDNFEFDVAPDGRVAHRPDRAQAAEIAAKRASMLGRLPDSGVLDLAAAKARAASQGSPMFHLRINMEGLLALIEHDDVRGLRLASSNEVEPPILDPAALEAARKHGAVRVAIVVYLDADLAPALGLTWQMGLSNVTVNMSLRSFKQFTGPCDGAVFGWSYADSIARLTSMTVPVVSITGNEGFRDRITFPGCLSGVIKVGSTDDASGQLSWFSNMADPALFGGYFLMAPGDPITSSTSYAAGDVAYPYGSMSGTSMAAPHVAGLFAMVKAQVPGAPVANIAAYLFSTGAPISGPYGTGLRRVRLPNF</sequence>
<dbReference type="InterPro" id="IPR023828">
    <property type="entry name" value="Peptidase_S8_Ser-AS"/>
</dbReference>
<dbReference type="SUPFAM" id="SSF52743">
    <property type="entry name" value="Subtilisin-like"/>
    <property type="match status" value="1"/>
</dbReference>
<evidence type="ECO:0000256" key="1">
    <source>
        <dbReference type="ARBA" id="ARBA00011073"/>
    </source>
</evidence>
<evidence type="ECO:0000256" key="2">
    <source>
        <dbReference type="ARBA" id="ARBA00022670"/>
    </source>
</evidence>
<dbReference type="InterPro" id="IPR050131">
    <property type="entry name" value="Peptidase_S8_subtilisin-like"/>
</dbReference>
<evidence type="ECO:0000313" key="8">
    <source>
        <dbReference type="Proteomes" id="UP000596827"/>
    </source>
</evidence>
<dbReference type="InterPro" id="IPR000209">
    <property type="entry name" value="Peptidase_S8/S53_dom"/>
</dbReference>
<name>A0A923S5K8_9BURK</name>
<dbReference type="PROSITE" id="PS00138">
    <property type="entry name" value="SUBTILASE_SER"/>
    <property type="match status" value="1"/>
</dbReference>
<organism evidence="7 8">
    <name type="scientific">Ramlibacter albus</name>
    <dbReference type="NCBI Taxonomy" id="2079448"/>
    <lineage>
        <taxon>Bacteria</taxon>
        <taxon>Pseudomonadati</taxon>
        <taxon>Pseudomonadota</taxon>
        <taxon>Betaproteobacteria</taxon>
        <taxon>Burkholderiales</taxon>
        <taxon>Comamonadaceae</taxon>
        <taxon>Ramlibacter</taxon>
    </lineage>
</organism>
<evidence type="ECO:0000259" key="6">
    <source>
        <dbReference type="Pfam" id="PF00082"/>
    </source>
</evidence>
<dbReference type="GO" id="GO:0006508">
    <property type="term" value="P:proteolysis"/>
    <property type="evidence" value="ECO:0007669"/>
    <property type="project" value="UniProtKB-KW"/>
</dbReference>
<dbReference type="AlphaFoldDB" id="A0A923S5K8"/>
<dbReference type="InterPro" id="IPR036852">
    <property type="entry name" value="Peptidase_S8/S53_dom_sf"/>
</dbReference>
<dbReference type="GO" id="GO:0004252">
    <property type="term" value="F:serine-type endopeptidase activity"/>
    <property type="evidence" value="ECO:0007669"/>
    <property type="project" value="InterPro"/>
</dbReference>
<accession>A0A923S5K8</accession>
<dbReference type="PANTHER" id="PTHR43806:SF11">
    <property type="entry name" value="CEREVISIN-RELATED"/>
    <property type="match status" value="1"/>
</dbReference>
<evidence type="ECO:0000256" key="4">
    <source>
        <dbReference type="ARBA" id="ARBA00022825"/>
    </source>
</evidence>
<gene>
    <name evidence="7" type="ORF">H8R02_26780</name>
</gene>
<dbReference type="EMBL" id="JACORU010000014">
    <property type="protein sequence ID" value="MBC5768098.1"/>
    <property type="molecule type" value="Genomic_DNA"/>
</dbReference>
<dbReference type="RefSeq" id="WP_187084581.1">
    <property type="nucleotide sequence ID" value="NZ_JACORU010000014.1"/>
</dbReference>
<dbReference type="Gene3D" id="3.40.50.200">
    <property type="entry name" value="Peptidase S8/S53 domain"/>
    <property type="match status" value="1"/>
</dbReference>
<reference evidence="7" key="1">
    <citation type="submission" date="2020-08" db="EMBL/GenBank/DDBJ databases">
        <title>Ramlibacter sp. GTP1 16S ribosomal RNA gene genome sequencing and assembly.</title>
        <authorList>
            <person name="Kang M."/>
        </authorList>
    </citation>
    <scope>NUCLEOTIDE SEQUENCE</scope>
    <source>
        <strain evidence="7">GTP1</strain>
    </source>
</reference>
<dbReference type="Pfam" id="PF00082">
    <property type="entry name" value="Peptidase_S8"/>
    <property type="match status" value="1"/>
</dbReference>
<evidence type="ECO:0000313" key="7">
    <source>
        <dbReference type="EMBL" id="MBC5768098.1"/>
    </source>
</evidence>